<comment type="caution">
    <text evidence="2">The sequence shown here is derived from an EMBL/GenBank/DDBJ whole genome shotgun (WGS) entry which is preliminary data.</text>
</comment>
<dbReference type="Pfam" id="PF23655">
    <property type="entry name" value="LYRM_2"/>
    <property type="match status" value="1"/>
</dbReference>
<dbReference type="AlphaFoldDB" id="A0ABD1M789"/>
<evidence type="ECO:0000313" key="3">
    <source>
        <dbReference type="Proteomes" id="UP001603857"/>
    </source>
</evidence>
<proteinExistence type="predicted"/>
<dbReference type="InterPro" id="IPR056185">
    <property type="entry name" value="LYRM_2_plant"/>
</dbReference>
<accession>A0ABD1M789</accession>
<reference evidence="2 3" key="1">
    <citation type="submission" date="2024-08" db="EMBL/GenBank/DDBJ databases">
        <title>Insights into the chromosomal genome structure of Flemingia macrophylla.</title>
        <authorList>
            <person name="Ding Y."/>
            <person name="Zhao Y."/>
            <person name="Bi W."/>
            <person name="Wu M."/>
            <person name="Zhao G."/>
            <person name="Gong Y."/>
            <person name="Li W."/>
            <person name="Zhang P."/>
        </authorList>
    </citation>
    <scope>NUCLEOTIDE SEQUENCE [LARGE SCALE GENOMIC DNA]</scope>
    <source>
        <strain evidence="2">DYQJB</strain>
        <tissue evidence="2">Leaf</tissue>
    </source>
</reference>
<keyword evidence="3" id="KW-1185">Reference proteome</keyword>
<evidence type="ECO:0000259" key="1">
    <source>
        <dbReference type="Pfam" id="PF23655"/>
    </source>
</evidence>
<dbReference type="EMBL" id="JBGMDY010000006">
    <property type="protein sequence ID" value="KAL2331502.1"/>
    <property type="molecule type" value="Genomic_DNA"/>
</dbReference>
<organism evidence="2 3">
    <name type="scientific">Flemingia macrophylla</name>
    <dbReference type="NCBI Taxonomy" id="520843"/>
    <lineage>
        <taxon>Eukaryota</taxon>
        <taxon>Viridiplantae</taxon>
        <taxon>Streptophyta</taxon>
        <taxon>Embryophyta</taxon>
        <taxon>Tracheophyta</taxon>
        <taxon>Spermatophyta</taxon>
        <taxon>Magnoliopsida</taxon>
        <taxon>eudicotyledons</taxon>
        <taxon>Gunneridae</taxon>
        <taxon>Pentapetalae</taxon>
        <taxon>rosids</taxon>
        <taxon>fabids</taxon>
        <taxon>Fabales</taxon>
        <taxon>Fabaceae</taxon>
        <taxon>Papilionoideae</taxon>
        <taxon>50 kb inversion clade</taxon>
        <taxon>NPAAA clade</taxon>
        <taxon>indigoferoid/millettioid clade</taxon>
        <taxon>Phaseoleae</taxon>
        <taxon>Flemingia</taxon>
    </lineage>
</organism>
<gene>
    <name evidence="2" type="ORF">Fmac_019083</name>
</gene>
<protein>
    <recommendedName>
        <fullName evidence="1">LYR motif containing domain-containing protein</fullName>
    </recommendedName>
</protein>
<sequence>MQRPRAATLARNVRVGKKQTLANNGTAIMPEKRLGVVRQILRLFQYLNLAVAKGHFYSTVVHYLTALSFTTRLAKKVEVRAMFWVGSNERRHVEHLGGVEDVL</sequence>
<name>A0ABD1M789_9FABA</name>
<feature type="domain" description="LYR motif containing" evidence="1">
    <location>
        <begin position="66"/>
        <end position="90"/>
    </location>
</feature>
<dbReference type="Proteomes" id="UP001603857">
    <property type="component" value="Unassembled WGS sequence"/>
</dbReference>
<evidence type="ECO:0000313" key="2">
    <source>
        <dbReference type="EMBL" id="KAL2331502.1"/>
    </source>
</evidence>